<name>A0ABV3TB56_9GAMM</name>
<sequence>MNDWIRWPMAYFLALWHLHHPPLAEADALTRARWCRDHCGSFAARWFAVGAGLWFLFSTPFVQSGWIGVVAVFGLAMGMWHIGWQILAQRKAGPPPIEPPVDFPDDSEDAHDDQPTRHNESDPERRD</sequence>
<protein>
    <recommendedName>
        <fullName evidence="5">DUF3325 domain-containing protein</fullName>
    </recommendedName>
</protein>
<reference evidence="3 4" key="1">
    <citation type="submission" date="2024-02" db="EMBL/GenBank/DDBJ databases">
        <title>New especies of Spiribacter isolated from saline water.</title>
        <authorList>
            <person name="Leon M.J."/>
            <person name="De La Haba R."/>
            <person name="Sanchez-Porro C."/>
            <person name="Ventosa A."/>
        </authorList>
    </citation>
    <scope>NUCLEOTIDE SEQUENCE [LARGE SCALE GENOMIC DNA]</scope>
    <source>
        <strain evidence="4">ag22IC6-390</strain>
    </source>
</reference>
<keyword evidence="4" id="KW-1185">Reference proteome</keyword>
<dbReference type="EMBL" id="JBAKFM010000002">
    <property type="protein sequence ID" value="MEX0468858.1"/>
    <property type="molecule type" value="Genomic_DNA"/>
</dbReference>
<evidence type="ECO:0008006" key="5">
    <source>
        <dbReference type="Google" id="ProtNLM"/>
    </source>
</evidence>
<dbReference type="RefSeq" id="WP_367958922.1">
    <property type="nucleotide sequence ID" value="NZ_JBAKFH010000005.1"/>
</dbReference>
<comment type="caution">
    <text evidence="3">The sequence shown here is derived from an EMBL/GenBank/DDBJ whole genome shotgun (WGS) entry which is preliminary data.</text>
</comment>
<evidence type="ECO:0000313" key="3">
    <source>
        <dbReference type="EMBL" id="MEX0468858.1"/>
    </source>
</evidence>
<feature type="region of interest" description="Disordered" evidence="1">
    <location>
        <begin position="91"/>
        <end position="127"/>
    </location>
</feature>
<accession>A0ABV3TB56</accession>
<organism evidence="3 4">
    <name type="scientific">Spiribacter pallidus</name>
    <dbReference type="NCBI Taxonomy" id="1987936"/>
    <lineage>
        <taxon>Bacteria</taxon>
        <taxon>Pseudomonadati</taxon>
        <taxon>Pseudomonadota</taxon>
        <taxon>Gammaproteobacteria</taxon>
        <taxon>Chromatiales</taxon>
        <taxon>Ectothiorhodospiraceae</taxon>
        <taxon>Spiribacter</taxon>
    </lineage>
</organism>
<feature type="compositionally biased region" description="Basic and acidic residues" evidence="1">
    <location>
        <begin position="112"/>
        <end position="127"/>
    </location>
</feature>
<evidence type="ECO:0000313" key="4">
    <source>
        <dbReference type="Proteomes" id="UP001556709"/>
    </source>
</evidence>
<proteinExistence type="predicted"/>
<keyword evidence="2" id="KW-1133">Transmembrane helix</keyword>
<feature type="transmembrane region" description="Helical" evidence="2">
    <location>
        <begin position="42"/>
        <end position="59"/>
    </location>
</feature>
<evidence type="ECO:0000256" key="1">
    <source>
        <dbReference type="SAM" id="MobiDB-lite"/>
    </source>
</evidence>
<feature type="transmembrane region" description="Helical" evidence="2">
    <location>
        <begin position="66"/>
        <end position="87"/>
    </location>
</feature>
<dbReference type="Proteomes" id="UP001556709">
    <property type="component" value="Unassembled WGS sequence"/>
</dbReference>
<feature type="compositionally biased region" description="Pro residues" evidence="1">
    <location>
        <begin position="93"/>
        <end position="102"/>
    </location>
</feature>
<keyword evidence="2" id="KW-0472">Membrane</keyword>
<evidence type="ECO:0000256" key="2">
    <source>
        <dbReference type="SAM" id="Phobius"/>
    </source>
</evidence>
<keyword evidence="2" id="KW-0812">Transmembrane</keyword>
<gene>
    <name evidence="3" type="ORF">V6X73_03815</name>
</gene>